<evidence type="ECO:0000313" key="8">
    <source>
        <dbReference type="Proteomes" id="UP000005713"/>
    </source>
</evidence>
<evidence type="ECO:0000313" key="7">
    <source>
        <dbReference type="EMBL" id="EBA06999.1"/>
    </source>
</evidence>
<dbReference type="PRINTS" id="PR00723">
    <property type="entry name" value="SUBTILISIN"/>
</dbReference>
<dbReference type="InterPro" id="IPR036852">
    <property type="entry name" value="Peptidase_S8/S53_dom_sf"/>
</dbReference>
<feature type="active site" description="Charge relay system" evidence="5">
    <location>
        <position position="154"/>
    </location>
</feature>
<dbReference type="InterPro" id="IPR000209">
    <property type="entry name" value="Peptidase_S8/S53_dom"/>
</dbReference>
<evidence type="ECO:0000256" key="3">
    <source>
        <dbReference type="ARBA" id="ARBA00022801"/>
    </source>
</evidence>
<dbReference type="OrthoDB" id="9816306at2"/>
<dbReference type="eggNOG" id="COG1404">
    <property type="taxonomic scope" value="Bacteria"/>
</dbReference>
<evidence type="ECO:0000256" key="5">
    <source>
        <dbReference type="PROSITE-ProRule" id="PRU01240"/>
    </source>
</evidence>
<proteinExistence type="inferred from homology"/>
<name>A3K6M2_SAGS3</name>
<reference evidence="7 8" key="1">
    <citation type="submission" date="2006-06" db="EMBL/GenBank/DDBJ databases">
        <authorList>
            <person name="Moran M.A."/>
            <person name="Ferriera S."/>
            <person name="Johnson J."/>
            <person name="Kravitz S."/>
            <person name="Beeson K."/>
            <person name="Sutton G."/>
            <person name="Rogers Y.-H."/>
            <person name="Friedman R."/>
            <person name="Frazier M."/>
            <person name="Venter J.C."/>
        </authorList>
    </citation>
    <scope>NUCLEOTIDE SEQUENCE [LARGE SCALE GENOMIC DNA]</scope>
    <source>
        <strain evidence="7 8">E-37</strain>
    </source>
</reference>
<protein>
    <submittedName>
        <fullName evidence="7">Serine protease, subtilase family protein</fullName>
    </submittedName>
</protein>
<dbReference type="CDD" id="cd00306">
    <property type="entry name" value="Peptidases_S8_S53"/>
    <property type="match status" value="1"/>
</dbReference>
<dbReference type="PROSITE" id="PS51892">
    <property type="entry name" value="SUBTILASE"/>
    <property type="match status" value="1"/>
</dbReference>
<evidence type="ECO:0000259" key="6">
    <source>
        <dbReference type="Pfam" id="PF00082"/>
    </source>
</evidence>
<dbReference type="SUPFAM" id="SSF52743">
    <property type="entry name" value="Subtilisin-like"/>
    <property type="match status" value="1"/>
</dbReference>
<feature type="active site" description="Charge relay system" evidence="5">
    <location>
        <position position="348"/>
    </location>
</feature>
<keyword evidence="8" id="KW-1185">Reference proteome</keyword>
<evidence type="ECO:0000256" key="1">
    <source>
        <dbReference type="ARBA" id="ARBA00011073"/>
    </source>
</evidence>
<comment type="similarity">
    <text evidence="1 5">Belongs to the peptidase S8 family.</text>
</comment>
<dbReference type="Gene3D" id="3.40.50.200">
    <property type="entry name" value="Peptidase S8/S53 domain"/>
    <property type="match status" value="1"/>
</dbReference>
<dbReference type="PANTHER" id="PTHR43806:SF11">
    <property type="entry name" value="CEREVISIN-RELATED"/>
    <property type="match status" value="1"/>
</dbReference>
<dbReference type="InterPro" id="IPR022398">
    <property type="entry name" value="Peptidase_S8_His-AS"/>
</dbReference>
<dbReference type="GO" id="GO:0006508">
    <property type="term" value="P:proteolysis"/>
    <property type="evidence" value="ECO:0007669"/>
    <property type="project" value="UniProtKB-KW"/>
</dbReference>
<dbReference type="PANTHER" id="PTHR43806">
    <property type="entry name" value="PEPTIDASE S8"/>
    <property type="match status" value="1"/>
</dbReference>
<keyword evidence="4 5" id="KW-0720">Serine protease</keyword>
<organism evidence="7 8">
    <name type="scientific">Sagittula stellata (strain ATCC 700073 / DSM 11524 / E-37)</name>
    <dbReference type="NCBI Taxonomy" id="388399"/>
    <lineage>
        <taxon>Bacteria</taxon>
        <taxon>Pseudomonadati</taxon>
        <taxon>Pseudomonadota</taxon>
        <taxon>Alphaproteobacteria</taxon>
        <taxon>Rhodobacterales</taxon>
        <taxon>Roseobacteraceae</taxon>
        <taxon>Sagittula</taxon>
    </lineage>
</organism>
<evidence type="ECO:0000256" key="2">
    <source>
        <dbReference type="ARBA" id="ARBA00022670"/>
    </source>
</evidence>
<feature type="active site" description="Charge relay system" evidence="5">
    <location>
        <position position="191"/>
    </location>
</feature>
<gene>
    <name evidence="7" type="ORF">SSE37_12416</name>
</gene>
<sequence length="408" mass="42644">MARFLALPKNDPVIASLSMADVTMAPEARAEQVTRVMEARRRLGAQTRGPEPAARARMRSAEIVSHPEETTSVTGVMVFDMADPEELERLKTDLPNYEVVEDLPLSLIPPVRATAGHSEAEGLDLWHLDAVAVANARAAGFGGTGRGVGVAILDTGVDEVAEIAGRVASAFRLDRSTSEPVAIQTEDTEGHGTHVAGLVAGSQVGVAPEAELMNYIMIPNALGNISDFIFAIDFVARRPEISILNMSAGIPGFHGAMKSSVGLLKRMGILPVVAVGNEGPNTSRSPGNYTEVLSVGAANRHGRVASFSSGGSMVADAQSYTVPDLVAPGAEVTSCVMGGGYEAWDGSSMATPLVSGIAALILERLPTITLPDLKEEIIGVLQPLSGVDALRQGGGLLQLPSHMWQAVS</sequence>
<dbReference type="GO" id="GO:0004252">
    <property type="term" value="F:serine-type endopeptidase activity"/>
    <property type="evidence" value="ECO:0007669"/>
    <property type="project" value="UniProtKB-UniRule"/>
</dbReference>
<keyword evidence="3 5" id="KW-0378">Hydrolase</keyword>
<dbReference type="RefSeq" id="WP_005861058.1">
    <property type="nucleotide sequence ID" value="NZ_AAYA01000011.1"/>
</dbReference>
<dbReference type="Proteomes" id="UP000005713">
    <property type="component" value="Unassembled WGS sequence"/>
</dbReference>
<keyword evidence="2 5" id="KW-0645">Protease</keyword>
<feature type="domain" description="Peptidase S8/S53" evidence="6">
    <location>
        <begin position="145"/>
        <end position="378"/>
    </location>
</feature>
<dbReference type="Pfam" id="PF00082">
    <property type="entry name" value="Peptidase_S8"/>
    <property type="match status" value="1"/>
</dbReference>
<dbReference type="AlphaFoldDB" id="A3K6M2"/>
<comment type="caution">
    <text evidence="7">The sequence shown here is derived from an EMBL/GenBank/DDBJ whole genome shotgun (WGS) entry which is preliminary data.</text>
</comment>
<dbReference type="EMBL" id="AAYA01000011">
    <property type="protein sequence ID" value="EBA06999.1"/>
    <property type="molecule type" value="Genomic_DNA"/>
</dbReference>
<dbReference type="PROSITE" id="PS00137">
    <property type="entry name" value="SUBTILASE_HIS"/>
    <property type="match status" value="1"/>
</dbReference>
<dbReference type="InterPro" id="IPR015500">
    <property type="entry name" value="Peptidase_S8_subtilisin-rel"/>
</dbReference>
<accession>A3K6M2</accession>
<evidence type="ECO:0000256" key="4">
    <source>
        <dbReference type="ARBA" id="ARBA00022825"/>
    </source>
</evidence>
<dbReference type="InterPro" id="IPR050131">
    <property type="entry name" value="Peptidase_S8_subtilisin-like"/>
</dbReference>